<accession>A0ABU6XP54</accession>
<reference evidence="2 3" key="1">
    <citation type="journal article" date="2023" name="Plants (Basel)">
        <title>Bridging the Gap: Combining Genomics and Transcriptomics Approaches to Understand Stylosanthes scabra, an Orphan Legume from the Brazilian Caatinga.</title>
        <authorList>
            <person name="Ferreira-Neto J.R.C."/>
            <person name="da Silva M.D."/>
            <person name="Binneck E."/>
            <person name="de Melo N.F."/>
            <person name="da Silva R.H."/>
            <person name="de Melo A.L.T.M."/>
            <person name="Pandolfi V."/>
            <person name="Bustamante F.O."/>
            <person name="Brasileiro-Vidal A.C."/>
            <person name="Benko-Iseppon A.M."/>
        </authorList>
    </citation>
    <scope>NUCLEOTIDE SEQUENCE [LARGE SCALE GENOMIC DNA]</scope>
    <source>
        <tissue evidence="2">Leaves</tissue>
    </source>
</reference>
<evidence type="ECO:0000256" key="1">
    <source>
        <dbReference type="SAM" id="Coils"/>
    </source>
</evidence>
<name>A0ABU6XP54_9FABA</name>
<gene>
    <name evidence="2" type="ORF">PIB30_073543</name>
</gene>
<evidence type="ECO:0000313" key="3">
    <source>
        <dbReference type="Proteomes" id="UP001341840"/>
    </source>
</evidence>
<dbReference type="Proteomes" id="UP001341840">
    <property type="component" value="Unassembled WGS sequence"/>
</dbReference>
<sequence>MIPTPTPTIPIGGITPTSVREAIKDSKGNQPSHLEEALTKLTINTNAFIEETRSNFKNQREAIKKVEVQVGDLAKQLQQLQHKTPNVFPGNTIMNPNA</sequence>
<keyword evidence="1" id="KW-0175">Coiled coil</keyword>
<proteinExistence type="predicted"/>
<evidence type="ECO:0000313" key="2">
    <source>
        <dbReference type="EMBL" id="MED6199184.1"/>
    </source>
</evidence>
<dbReference type="EMBL" id="JASCZI010212343">
    <property type="protein sequence ID" value="MED6199184.1"/>
    <property type="molecule type" value="Genomic_DNA"/>
</dbReference>
<comment type="caution">
    <text evidence="2">The sequence shown here is derived from an EMBL/GenBank/DDBJ whole genome shotgun (WGS) entry which is preliminary data.</text>
</comment>
<protein>
    <submittedName>
        <fullName evidence="2">Uncharacterized protein</fullName>
    </submittedName>
</protein>
<keyword evidence="3" id="KW-1185">Reference proteome</keyword>
<organism evidence="2 3">
    <name type="scientific">Stylosanthes scabra</name>
    <dbReference type="NCBI Taxonomy" id="79078"/>
    <lineage>
        <taxon>Eukaryota</taxon>
        <taxon>Viridiplantae</taxon>
        <taxon>Streptophyta</taxon>
        <taxon>Embryophyta</taxon>
        <taxon>Tracheophyta</taxon>
        <taxon>Spermatophyta</taxon>
        <taxon>Magnoliopsida</taxon>
        <taxon>eudicotyledons</taxon>
        <taxon>Gunneridae</taxon>
        <taxon>Pentapetalae</taxon>
        <taxon>rosids</taxon>
        <taxon>fabids</taxon>
        <taxon>Fabales</taxon>
        <taxon>Fabaceae</taxon>
        <taxon>Papilionoideae</taxon>
        <taxon>50 kb inversion clade</taxon>
        <taxon>dalbergioids sensu lato</taxon>
        <taxon>Dalbergieae</taxon>
        <taxon>Pterocarpus clade</taxon>
        <taxon>Stylosanthes</taxon>
    </lineage>
</organism>
<feature type="coiled-coil region" evidence="1">
    <location>
        <begin position="49"/>
        <end position="83"/>
    </location>
</feature>